<dbReference type="SUPFAM" id="SSF56672">
    <property type="entry name" value="DNA/RNA polymerases"/>
    <property type="match status" value="1"/>
</dbReference>
<dbReference type="InterPro" id="IPR000477">
    <property type="entry name" value="RT_dom"/>
</dbReference>
<dbReference type="STRING" id="118200.A0A093GLS8"/>
<dbReference type="EC" id="3.1.26.4" evidence="2"/>
<gene>
    <name evidence="10" type="ORF">N307_01711</name>
</gene>
<dbReference type="InterPro" id="IPR043128">
    <property type="entry name" value="Rev_trsase/Diguanyl_cyclase"/>
</dbReference>
<reference evidence="10 11" key="1">
    <citation type="submission" date="2014-04" db="EMBL/GenBank/DDBJ databases">
        <title>Genome evolution of avian class.</title>
        <authorList>
            <person name="Zhang G."/>
            <person name="Li C."/>
        </authorList>
    </citation>
    <scope>NUCLEOTIDE SEQUENCE [LARGE SCALE GENOMIC DNA]</scope>
    <source>
        <strain evidence="10">BGI_N307</strain>
    </source>
</reference>
<feature type="non-terminal residue" evidence="10">
    <location>
        <position position="261"/>
    </location>
</feature>
<evidence type="ECO:0000256" key="5">
    <source>
        <dbReference type="ARBA" id="ARBA00022722"/>
    </source>
</evidence>
<dbReference type="Gene3D" id="3.30.70.270">
    <property type="match status" value="2"/>
</dbReference>
<dbReference type="PANTHER" id="PTHR41694:SF3">
    <property type="entry name" value="RNA-DIRECTED DNA POLYMERASE-RELATED"/>
    <property type="match status" value="1"/>
</dbReference>
<organism evidence="10 11">
    <name type="scientific">Dryobates pubescens</name>
    <name type="common">Downy woodpecker</name>
    <name type="synonym">Picoides pubescens</name>
    <dbReference type="NCBI Taxonomy" id="118200"/>
    <lineage>
        <taxon>Eukaryota</taxon>
        <taxon>Metazoa</taxon>
        <taxon>Chordata</taxon>
        <taxon>Craniata</taxon>
        <taxon>Vertebrata</taxon>
        <taxon>Euteleostomi</taxon>
        <taxon>Archelosauria</taxon>
        <taxon>Archosauria</taxon>
        <taxon>Dinosauria</taxon>
        <taxon>Saurischia</taxon>
        <taxon>Theropoda</taxon>
        <taxon>Coelurosauria</taxon>
        <taxon>Aves</taxon>
        <taxon>Neognathae</taxon>
        <taxon>Neoaves</taxon>
        <taxon>Telluraves</taxon>
        <taxon>Coraciimorphae</taxon>
        <taxon>Piciformes</taxon>
        <taxon>Picidae</taxon>
        <taxon>Dryobates</taxon>
    </lineage>
</organism>
<keyword evidence="6" id="KW-0255">Endonuclease</keyword>
<evidence type="ECO:0000259" key="9">
    <source>
        <dbReference type="PROSITE" id="PS50878"/>
    </source>
</evidence>
<sequence length="261" mass="30096">QWPLSTERLQQAHILVNEQLAAGHIRPSTSPWNTPIFVIPKKSGKYRLLHDLREVNAQMEDMGALQPGLPSPAMIPKDWHLLVVDLKYCFFSIRLHPDDFKRFASTVPSINRQAPAMRFEWVVLPQGMKNSPTLCQLYVDEALSSLRTTWPGTLIYHYMDDILIAQSEPITQKQEHQLEVTLKHRGLVVAPEKVQRISPIKYLGWKITDSHIMPQKLNLRTEIKTLHDMQTFMGEMQWLRPVVVISKDALEKLRPLLKGSN</sequence>
<dbReference type="Gene3D" id="3.10.10.10">
    <property type="entry name" value="HIV Type 1 Reverse Transcriptase, subunit A, domain 1"/>
    <property type="match status" value="1"/>
</dbReference>
<dbReference type="PANTHER" id="PTHR41694">
    <property type="entry name" value="ENDOGENOUS RETROVIRUS GROUP K MEMBER POL PROTEIN"/>
    <property type="match status" value="1"/>
</dbReference>
<accession>A0A093GLS8</accession>
<dbReference type="PROSITE" id="PS50878">
    <property type="entry name" value="RT_POL"/>
    <property type="match status" value="1"/>
</dbReference>
<keyword evidence="8" id="KW-0695">RNA-directed DNA polymerase</keyword>
<evidence type="ECO:0000256" key="4">
    <source>
        <dbReference type="ARBA" id="ARBA00022695"/>
    </source>
</evidence>
<dbReference type="Proteomes" id="UP000053875">
    <property type="component" value="Unassembled WGS sequence"/>
</dbReference>
<evidence type="ECO:0000313" key="11">
    <source>
        <dbReference type="Proteomes" id="UP000053875"/>
    </source>
</evidence>
<keyword evidence="3" id="KW-0808">Transferase</keyword>
<dbReference type="GO" id="GO:0004523">
    <property type="term" value="F:RNA-DNA hybrid ribonuclease activity"/>
    <property type="evidence" value="ECO:0007669"/>
    <property type="project" value="UniProtKB-EC"/>
</dbReference>
<proteinExistence type="inferred from homology"/>
<evidence type="ECO:0000256" key="7">
    <source>
        <dbReference type="ARBA" id="ARBA00022801"/>
    </source>
</evidence>
<dbReference type="InterPro" id="IPR043502">
    <property type="entry name" value="DNA/RNA_pol_sf"/>
</dbReference>
<keyword evidence="7" id="KW-0378">Hydrolase</keyword>
<feature type="non-terminal residue" evidence="10">
    <location>
        <position position="1"/>
    </location>
</feature>
<evidence type="ECO:0000256" key="1">
    <source>
        <dbReference type="ARBA" id="ARBA00010879"/>
    </source>
</evidence>
<dbReference type="GO" id="GO:0035613">
    <property type="term" value="F:RNA stem-loop binding"/>
    <property type="evidence" value="ECO:0007669"/>
    <property type="project" value="TreeGrafter"/>
</dbReference>
<evidence type="ECO:0000256" key="2">
    <source>
        <dbReference type="ARBA" id="ARBA00012180"/>
    </source>
</evidence>
<dbReference type="EMBL" id="KL216761">
    <property type="protein sequence ID" value="KFV71230.1"/>
    <property type="molecule type" value="Genomic_DNA"/>
</dbReference>
<evidence type="ECO:0000313" key="10">
    <source>
        <dbReference type="EMBL" id="KFV71230.1"/>
    </source>
</evidence>
<dbReference type="Pfam" id="PF00078">
    <property type="entry name" value="RVT_1"/>
    <property type="match status" value="1"/>
</dbReference>
<dbReference type="AlphaFoldDB" id="A0A093GLS8"/>
<evidence type="ECO:0000256" key="3">
    <source>
        <dbReference type="ARBA" id="ARBA00022679"/>
    </source>
</evidence>
<keyword evidence="5" id="KW-0540">Nuclease</keyword>
<feature type="domain" description="Reverse transcriptase" evidence="9">
    <location>
        <begin position="20"/>
        <end position="207"/>
    </location>
</feature>
<dbReference type="GO" id="GO:0003964">
    <property type="term" value="F:RNA-directed DNA polymerase activity"/>
    <property type="evidence" value="ECO:0007669"/>
    <property type="project" value="UniProtKB-KW"/>
</dbReference>
<name>A0A093GLS8_DRYPU</name>
<evidence type="ECO:0000256" key="6">
    <source>
        <dbReference type="ARBA" id="ARBA00022759"/>
    </source>
</evidence>
<keyword evidence="4" id="KW-0548">Nucleotidyltransferase</keyword>
<comment type="similarity">
    <text evidence="1">Belongs to the beta type-B retroviral polymerase family. HERV class-II K(HML-2) pol subfamily.</text>
</comment>
<evidence type="ECO:0000256" key="8">
    <source>
        <dbReference type="ARBA" id="ARBA00022918"/>
    </source>
</evidence>
<keyword evidence="11" id="KW-1185">Reference proteome</keyword>
<protein>
    <recommendedName>
        <fullName evidence="2">ribonuclease H</fullName>
        <ecNumber evidence="2">3.1.26.4</ecNumber>
    </recommendedName>
</protein>